<dbReference type="AlphaFoldDB" id="A0AAJ0MBF4"/>
<sequence length="157" mass="17403">MWLSPSNFVGMRLSYVLLAFCWGCCPHFVLCFGTISPLPRSRQSDRATRLKRAAAWWGVGEWQVMGRARGNCRVGMRGVFSSLDLGRRQSLAGLGLTRGERSTLSSLARKSLKRVECPEALAAGRLPASAVAPQPHGWLSCMSPQRTNDKDVLVWRL</sequence>
<reference evidence="1" key="1">
    <citation type="journal article" date="2023" name="Mol. Phylogenet. Evol.">
        <title>Genome-scale phylogeny and comparative genomics of the fungal order Sordariales.</title>
        <authorList>
            <person name="Hensen N."/>
            <person name="Bonometti L."/>
            <person name="Westerberg I."/>
            <person name="Brannstrom I.O."/>
            <person name="Guillou S."/>
            <person name="Cros-Aarteil S."/>
            <person name="Calhoun S."/>
            <person name="Haridas S."/>
            <person name="Kuo A."/>
            <person name="Mondo S."/>
            <person name="Pangilinan J."/>
            <person name="Riley R."/>
            <person name="LaButti K."/>
            <person name="Andreopoulos B."/>
            <person name="Lipzen A."/>
            <person name="Chen C."/>
            <person name="Yan M."/>
            <person name="Daum C."/>
            <person name="Ng V."/>
            <person name="Clum A."/>
            <person name="Steindorff A."/>
            <person name="Ohm R.A."/>
            <person name="Martin F."/>
            <person name="Silar P."/>
            <person name="Natvig D.O."/>
            <person name="Lalanne C."/>
            <person name="Gautier V."/>
            <person name="Ament-Velasquez S.L."/>
            <person name="Kruys A."/>
            <person name="Hutchinson M.I."/>
            <person name="Powell A.J."/>
            <person name="Barry K."/>
            <person name="Miller A.N."/>
            <person name="Grigoriev I.V."/>
            <person name="Debuchy R."/>
            <person name="Gladieux P."/>
            <person name="Hiltunen Thoren M."/>
            <person name="Johannesson H."/>
        </authorList>
    </citation>
    <scope>NUCLEOTIDE SEQUENCE</scope>
    <source>
        <strain evidence="1">CBS 955.72</strain>
    </source>
</reference>
<comment type="caution">
    <text evidence="1">The sequence shown here is derived from an EMBL/GenBank/DDBJ whole genome shotgun (WGS) entry which is preliminary data.</text>
</comment>
<proteinExistence type="predicted"/>
<name>A0AAJ0MBF4_9PEZI</name>
<gene>
    <name evidence="1" type="ORF">B0T25DRAFT_298096</name>
</gene>
<keyword evidence="2" id="KW-1185">Reference proteome</keyword>
<dbReference type="Proteomes" id="UP001275084">
    <property type="component" value="Unassembled WGS sequence"/>
</dbReference>
<dbReference type="EMBL" id="JAUIQD010000006">
    <property type="protein sequence ID" value="KAK3347266.1"/>
    <property type="molecule type" value="Genomic_DNA"/>
</dbReference>
<accession>A0AAJ0MBF4</accession>
<reference evidence="1" key="2">
    <citation type="submission" date="2023-06" db="EMBL/GenBank/DDBJ databases">
        <authorList>
            <consortium name="Lawrence Berkeley National Laboratory"/>
            <person name="Haridas S."/>
            <person name="Hensen N."/>
            <person name="Bonometti L."/>
            <person name="Westerberg I."/>
            <person name="Brannstrom I.O."/>
            <person name="Guillou S."/>
            <person name="Cros-Aarteil S."/>
            <person name="Calhoun S."/>
            <person name="Kuo A."/>
            <person name="Mondo S."/>
            <person name="Pangilinan J."/>
            <person name="Riley R."/>
            <person name="Labutti K."/>
            <person name="Andreopoulos B."/>
            <person name="Lipzen A."/>
            <person name="Chen C."/>
            <person name="Yanf M."/>
            <person name="Daum C."/>
            <person name="Ng V."/>
            <person name="Clum A."/>
            <person name="Steindorff A."/>
            <person name="Ohm R."/>
            <person name="Martin F."/>
            <person name="Silar P."/>
            <person name="Natvig D."/>
            <person name="Lalanne C."/>
            <person name="Gautier V."/>
            <person name="Ament-Velasquez S.L."/>
            <person name="Kruys A."/>
            <person name="Hutchinson M.I."/>
            <person name="Powell A.J."/>
            <person name="Barry K."/>
            <person name="Miller A.N."/>
            <person name="Grigoriev I.V."/>
            <person name="Debuchy R."/>
            <person name="Gladieux P."/>
            <person name="Thoren M.H."/>
            <person name="Johannesson H."/>
        </authorList>
    </citation>
    <scope>NUCLEOTIDE SEQUENCE</scope>
    <source>
        <strain evidence="1">CBS 955.72</strain>
    </source>
</reference>
<organism evidence="1 2">
    <name type="scientific">Lasiosphaeria hispida</name>
    <dbReference type="NCBI Taxonomy" id="260671"/>
    <lineage>
        <taxon>Eukaryota</taxon>
        <taxon>Fungi</taxon>
        <taxon>Dikarya</taxon>
        <taxon>Ascomycota</taxon>
        <taxon>Pezizomycotina</taxon>
        <taxon>Sordariomycetes</taxon>
        <taxon>Sordariomycetidae</taxon>
        <taxon>Sordariales</taxon>
        <taxon>Lasiosphaeriaceae</taxon>
        <taxon>Lasiosphaeria</taxon>
    </lineage>
</organism>
<evidence type="ECO:0000313" key="1">
    <source>
        <dbReference type="EMBL" id="KAK3347266.1"/>
    </source>
</evidence>
<protein>
    <submittedName>
        <fullName evidence="1">Uncharacterized protein</fullName>
    </submittedName>
</protein>
<evidence type="ECO:0000313" key="2">
    <source>
        <dbReference type="Proteomes" id="UP001275084"/>
    </source>
</evidence>